<dbReference type="GO" id="GO:0008652">
    <property type="term" value="P:amino acid biosynthetic process"/>
    <property type="evidence" value="ECO:0007669"/>
    <property type="project" value="UniProtKB-KW"/>
</dbReference>
<dbReference type="PANTHER" id="PTHR21089:SF1">
    <property type="entry name" value="BIFUNCTIONAL 3-DEHYDROQUINATE DEHYDRATASE_SHIKIMATE DEHYDROGENASE, CHLOROPLASTIC"/>
    <property type="match status" value="1"/>
</dbReference>
<dbReference type="SUPFAM" id="SSF51735">
    <property type="entry name" value="NAD(P)-binding Rossmann-fold domains"/>
    <property type="match status" value="1"/>
</dbReference>
<dbReference type="InterPro" id="IPR036291">
    <property type="entry name" value="NAD(P)-bd_dom_sf"/>
</dbReference>
<dbReference type="PANTHER" id="PTHR21089">
    <property type="entry name" value="SHIKIMATE DEHYDROGENASE"/>
    <property type="match status" value="1"/>
</dbReference>
<dbReference type="EMBL" id="FODH01000010">
    <property type="protein sequence ID" value="SEO69848.1"/>
    <property type="molecule type" value="Genomic_DNA"/>
</dbReference>
<dbReference type="InterPro" id="IPR013708">
    <property type="entry name" value="Shikimate_DH-bd_N"/>
</dbReference>
<protein>
    <recommendedName>
        <fullName evidence="2 8">Shikimate dehydrogenase (NADP(+))</fullName>
        <shortName evidence="8">SDH</shortName>
        <ecNumber evidence="2 8">1.1.1.25</ecNumber>
    </recommendedName>
</protein>
<evidence type="ECO:0000313" key="12">
    <source>
        <dbReference type="EMBL" id="QWU16979.1"/>
    </source>
</evidence>
<evidence type="ECO:0000313" key="14">
    <source>
        <dbReference type="Proteomes" id="UP000198809"/>
    </source>
</evidence>
<feature type="binding site" evidence="8">
    <location>
        <position position="249"/>
    </location>
    <ligand>
        <name>NADP(+)</name>
        <dbReference type="ChEBI" id="CHEBI:58349"/>
    </ligand>
</feature>
<reference evidence="12 15" key="2">
    <citation type="submission" date="2021-06" db="EMBL/GenBank/DDBJ databases">
        <title>Whole genome sequence of Paenibacillus sophorae DSM23020 for comparative genomics.</title>
        <authorList>
            <person name="Kim M.-J."/>
            <person name="Lee G."/>
            <person name="Shin J.-H."/>
        </authorList>
    </citation>
    <scope>NUCLEOTIDE SEQUENCE [LARGE SCALE GENOMIC DNA]</scope>
    <source>
        <strain evidence="12 15">DSM 23020</strain>
    </source>
</reference>
<comment type="subunit">
    <text evidence="8">Homodimer.</text>
</comment>
<evidence type="ECO:0000256" key="5">
    <source>
        <dbReference type="ARBA" id="ARBA00023002"/>
    </source>
</evidence>
<dbReference type="Pfam" id="PF08501">
    <property type="entry name" value="Shikimate_dh_N"/>
    <property type="match status" value="1"/>
</dbReference>
<dbReference type="InterPro" id="IPR041121">
    <property type="entry name" value="SDH_C"/>
</dbReference>
<gene>
    <name evidence="8 12" type="primary">aroE</name>
    <name evidence="12" type="ORF">KP014_07210</name>
    <name evidence="13" type="ORF">SAMN04487895_110103</name>
</gene>
<keyword evidence="6 8" id="KW-0057">Aromatic amino acid biosynthesis</keyword>
<feature type="binding site" evidence="8">
    <location>
        <position position="226"/>
    </location>
    <ligand>
        <name>NADP(+)</name>
        <dbReference type="ChEBI" id="CHEBI:58349"/>
    </ligand>
</feature>
<reference evidence="13 14" key="1">
    <citation type="submission" date="2016-10" db="EMBL/GenBank/DDBJ databases">
        <authorList>
            <person name="de Groot N.N."/>
        </authorList>
    </citation>
    <scope>NUCLEOTIDE SEQUENCE [LARGE SCALE GENOMIC DNA]</scope>
    <source>
        <strain evidence="13 14">CGMCC 1.10238</strain>
    </source>
</reference>
<evidence type="ECO:0000256" key="4">
    <source>
        <dbReference type="ARBA" id="ARBA00022857"/>
    </source>
</evidence>
<dbReference type="EC" id="1.1.1.25" evidence="2 8"/>
<keyword evidence="15" id="KW-1185">Reference proteome</keyword>
<dbReference type="Pfam" id="PF18317">
    <property type="entry name" value="SDH_C"/>
    <property type="match status" value="1"/>
</dbReference>
<evidence type="ECO:0000256" key="2">
    <source>
        <dbReference type="ARBA" id="ARBA00012962"/>
    </source>
</evidence>
<dbReference type="GO" id="GO:0019632">
    <property type="term" value="P:shikimate metabolic process"/>
    <property type="evidence" value="ECO:0007669"/>
    <property type="project" value="InterPro"/>
</dbReference>
<dbReference type="SUPFAM" id="SSF53223">
    <property type="entry name" value="Aminoacid dehydrogenase-like, N-terminal domain"/>
    <property type="match status" value="1"/>
</dbReference>
<keyword evidence="5 8" id="KW-0560">Oxidoreductase</keyword>
<evidence type="ECO:0000256" key="1">
    <source>
        <dbReference type="ARBA" id="ARBA00004871"/>
    </source>
</evidence>
<dbReference type="GO" id="GO:0050661">
    <property type="term" value="F:NADP binding"/>
    <property type="evidence" value="ECO:0007669"/>
    <property type="project" value="InterPro"/>
</dbReference>
<feature type="binding site" evidence="8">
    <location>
        <position position="256"/>
    </location>
    <ligand>
        <name>shikimate</name>
        <dbReference type="ChEBI" id="CHEBI:36208"/>
    </ligand>
</feature>
<comment type="pathway">
    <text evidence="1 8">Metabolic intermediate biosynthesis; chorismate biosynthesis; chorismate from D-erythrose 4-phosphate and phosphoenolpyruvate: step 4/7.</text>
</comment>
<feature type="binding site" evidence="8">
    <location>
        <position position="107"/>
    </location>
    <ligand>
        <name>shikimate</name>
        <dbReference type="ChEBI" id="CHEBI:36208"/>
    </ligand>
</feature>
<evidence type="ECO:0000313" key="13">
    <source>
        <dbReference type="EMBL" id="SEO69848.1"/>
    </source>
</evidence>
<dbReference type="STRING" id="1333845.SAMN04487895_110103"/>
<dbReference type="RefSeq" id="WP_036597842.1">
    <property type="nucleotide sequence ID" value="NZ_CP076607.1"/>
</dbReference>
<feature type="domain" description="Shikimate dehydrogenase substrate binding N-terminal" evidence="10">
    <location>
        <begin position="13"/>
        <end position="94"/>
    </location>
</feature>
<dbReference type="InterPro" id="IPR011342">
    <property type="entry name" value="Shikimate_DH"/>
</dbReference>
<feature type="binding site" evidence="8">
    <location>
        <begin position="131"/>
        <end position="135"/>
    </location>
    <ligand>
        <name>NADP(+)</name>
        <dbReference type="ChEBI" id="CHEBI:58349"/>
    </ligand>
</feature>
<dbReference type="GO" id="GO:0004764">
    <property type="term" value="F:shikimate 3-dehydrogenase (NADP+) activity"/>
    <property type="evidence" value="ECO:0007669"/>
    <property type="project" value="UniProtKB-UniRule"/>
</dbReference>
<comment type="caution">
    <text evidence="8">Lacks conserved residue(s) required for the propagation of feature annotation.</text>
</comment>
<feature type="binding site" evidence="8">
    <location>
        <position position="83"/>
    </location>
    <ligand>
        <name>NADP(+)</name>
        <dbReference type="ChEBI" id="CHEBI:58349"/>
    </ligand>
</feature>
<feature type="active site" description="Proton acceptor" evidence="8">
    <location>
        <position position="71"/>
    </location>
</feature>
<evidence type="ECO:0000313" key="15">
    <source>
        <dbReference type="Proteomes" id="UP000683429"/>
    </source>
</evidence>
<evidence type="ECO:0000259" key="10">
    <source>
        <dbReference type="Pfam" id="PF08501"/>
    </source>
</evidence>
<comment type="similarity">
    <text evidence="8">Belongs to the shikimate dehydrogenase family.</text>
</comment>
<comment type="catalytic activity">
    <reaction evidence="7 8">
        <text>shikimate + NADP(+) = 3-dehydroshikimate + NADPH + H(+)</text>
        <dbReference type="Rhea" id="RHEA:17737"/>
        <dbReference type="ChEBI" id="CHEBI:15378"/>
        <dbReference type="ChEBI" id="CHEBI:16630"/>
        <dbReference type="ChEBI" id="CHEBI:36208"/>
        <dbReference type="ChEBI" id="CHEBI:57783"/>
        <dbReference type="ChEBI" id="CHEBI:58349"/>
        <dbReference type="EC" id="1.1.1.25"/>
    </reaction>
</comment>
<dbReference type="NCBIfam" id="TIGR00507">
    <property type="entry name" value="aroE"/>
    <property type="match status" value="1"/>
</dbReference>
<evidence type="ECO:0000256" key="7">
    <source>
        <dbReference type="ARBA" id="ARBA00049442"/>
    </source>
</evidence>
<dbReference type="Gene3D" id="3.40.50.720">
    <property type="entry name" value="NAD(P)-binding Rossmann-like Domain"/>
    <property type="match status" value="1"/>
</dbReference>
<dbReference type="InterPro" id="IPR022893">
    <property type="entry name" value="Shikimate_DH_fam"/>
</dbReference>
<dbReference type="InterPro" id="IPR006151">
    <property type="entry name" value="Shikm_DH/Glu-tRNA_Rdtase"/>
</dbReference>
<evidence type="ECO:0000259" key="11">
    <source>
        <dbReference type="Pfam" id="PF18317"/>
    </source>
</evidence>
<sequence>MGKNYRSELVGAFGCPIDENPTGVMEEAAFKAKGLDYRYLTIKVNEGDLEAAMKAVRVLHMRGINLTIPHKVEVLRYLDELSEAAELIGAVNMVVNNDGKLWGENTDGKGFLTSLTNEGISVAGKTITVLGAGGAARAISVECALAGAAKVNIANRGRTRGTELALLINERTSAKAEYIPWDNALEVPADTDILVNATSVGLYPNVNDKPDVNYDTIKPNTTVSDVIFNDPHTVFLQEAERRGAKTINGLGMLVNQGAVNFTLWTGVEAPIDIMTQTLKNEFGLT</sequence>
<dbReference type="Proteomes" id="UP000198809">
    <property type="component" value="Unassembled WGS sequence"/>
</dbReference>
<dbReference type="HAMAP" id="MF_00222">
    <property type="entry name" value="Shikimate_DH_AroE"/>
    <property type="match status" value="1"/>
</dbReference>
<accession>A0A1H8RUM1</accession>
<evidence type="ECO:0000256" key="8">
    <source>
        <dbReference type="HAMAP-Rule" id="MF_00222"/>
    </source>
</evidence>
<dbReference type="AlphaFoldDB" id="A0A1H8RUM1"/>
<feature type="domain" description="Quinate/shikimate 5-dehydrogenase/glutamyl-tRNA reductase" evidence="9">
    <location>
        <begin position="121"/>
        <end position="199"/>
    </location>
</feature>
<feature type="binding site" evidence="8">
    <location>
        <position position="67"/>
    </location>
    <ligand>
        <name>shikimate</name>
        <dbReference type="ChEBI" id="CHEBI:36208"/>
    </ligand>
</feature>
<keyword evidence="4 8" id="KW-0521">NADP</keyword>
<name>A0A1H8RUM1_9BACL</name>
<dbReference type="Proteomes" id="UP000683429">
    <property type="component" value="Chromosome"/>
</dbReference>
<evidence type="ECO:0000256" key="3">
    <source>
        <dbReference type="ARBA" id="ARBA00022605"/>
    </source>
</evidence>
<organism evidence="13 14">
    <name type="scientific">Paenibacillus sophorae</name>
    <dbReference type="NCBI Taxonomy" id="1333845"/>
    <lineage>
        <taxon>Bacteria</taxon>
        <taxon>Bacillati</taxon>
        <taxon>Bacillota</taxon>
        <taxon>Bacilli</taxon>
        <taxon>Bacillales</taxon>
        <taxon>Paenibacillaceae</taxon>
        <taxon>Paenibacillus</taxon>
    </lineage>
</organism>
<dbReference type="InterPro" id="IPR046346">
    <property type="entry name" value="Aminoacid_DH-like_N_sf"/>
</dbReference>
<dbReference type="Gene3D" id="3.40.50.10860">
    <property type="entry name" value="Leucine Dehydrogenase, chain A, domain 1"/>
    <property type="match status" value="1"/>
</dbReference>
<dbReference type="GO" id="GO:0009423">
    <property type="term" value="P:chorismate biosynthetic process"/>
    <property type="evidence" value="ECO:0007669"/>
    <property type="project" value="UniProtKB-UniRule"/>
</dbReference>
<dbReference type="CDD" id="cd01065">
    <property type="entry name" value="NAD_bind_Shikimate_DH"/>
    <property type="match status" value="1"/>
</dbReference>
<comment type="function">
    <text evidence="8">Involved in the biosynthesis of the chorismate, which leads to the biosynthesis of aromatic amino acids. Catalyzes the reversible NADPH linked reduction of 3-dehydroshikimate (DHSA) to yield shikimate (SA).</text>
</comment>
<dbReference type="EMBL" id="CP076607">
    <property type="protein sequence ID" value="QWU16979.1"/>
    <property type="molecule type" value="Genomic_DNA"/>
</dbReference>
<evidence type="ECO:0000259" key="9">
    <source>
        <dbReference type="Pfam" id="PF01488"/>
    </source>
</evidence>
<keyword evidence="3 8" id="KW-0028">Amino-acid biosynthesis</keyword>
<dbReference type="Pfam" id="PF01488">
    <property type="entry name" value="Shikimate_DH"/>
    <property type="match status" value="1"/>
</dbReference>
<feature type="domain" description="SDH C-terminal" evidence="11">
    <location>
        <begin position="249"/>
        <end position="279"/>
    </location>
</feature>
<proteinExistence type="inferred from homology"/>
<evidence type="ECO:0000256" key="6">
    <source>
        <dbReference type="ARBA" id="ARBA00023141"/>
    </source>
</evidence>
<dbReference type="GO" id="GO:0009073">
    <property type="term" value="P:aromatic amino acid family biosynthetic process"/>
    <property type="evidence" value="ECO:0007669"/>
    <property type="project" value="UniProtKB-KW"/>
</dbReference>
<dbReference type="UniPathway" id="UPA00053">
    <property type="reaction ID" value="UER00087"/>
</dbReference>
<dbReference type="OrthoDB" id="9792692at2"/>
<feature type="binding site" evidence="8">
    <location>
        <position position="92"/>
    </location>
    <ligand>
        <name>shikimate</name>
        <dbReference type="ChEBI" id="CHEBI:36208"/>
    </ligand>
</feature>